<dbReference type="SMART" id="SM01208">
    <property type="entry name" value="G5"/>
    <property type="match status" value="1"/>
</dbReference>
<gene>
    <name evidence="4" type="ORF">IAG03_03230</name>
</gene>
<dbReference type="InterPro" id="IPR011098">
    <property type="entry name" value="G5_dom"/>
</dbReference>
<dbReference type="InterPro" id="IPR010916">
    <property type="entry name" value="TonB_box_CS"/>
</dbReference>
<dbReference type="Pfam" id="PF12229">
    <property type="entry name" value="PG_binding_4"/>
    <property type="match status" value="1"/>
</dbReference>
<proteinExistence type="predicted"/>
<name>A0A926HRQ5_9FIRM</name>
<dbReference type="InterPro" id="IPR052913">
    <property type="entry name" value="Glycopeptide_resist_protein"/>
</dbReference>
<dbReference type="AlphaFoldDB" id="A0A926HRQ5"/>
<evidence type="ECO:0000256" key="2">
    <source>
        <dbReference type="SAM" id="SignalP"/>
    </source>
</evidence>
<sequence>MTRRLRARFFAALSLICALCLLSGCAIFEKDSAGSASAPSDSSEAFTYAAGIFVSDVDLSGMTEEEAKRALSEAEAELEERYRVTASYGGETLTVTASDLVIEFNTDEVLQEAAVYSNTYPKALASDGTPAGKTYTLTPTLRYGMLESKIAEFAENISEDPVEPDIADFDFDTLTFTYTDGKDGRAVDTEALEAAIIQTLESDTHSGEIEVPVSAVPFTTTLESLQAKTGKVASFSTESTNGGNANQNMKKAMGLLDRQTIPAGGIFSFHEFVGNSMDESLGWLPAGAWKDGKLIQESGGGICQAATTIYGCALRANMAIIERYCHLRPSSYAPEGLDATVDYPYVDLRLQNVTAYPIYLSAAMEDNRLTATIYGYITDEFDEIEVGSKRTETIPMPDAEYEEDDSLKKGEVELDRTGYEGIKAVAWRIYYKNGEEVRREDLPDSYYSEVAPLYKVGPGTDIDALRENED</sequence>
<dbReference type="PANTHER" id="PTHR35788">
    <property type="entry name" value="EXPORTED PROTEIN-RELATED"/>
    <property type="match status" value="1"/>
</dbReference>
<dbReference type="Proteomes" id="UP000651482">
    <property type="component" value="Unassembled WGS sequence"/>
</dbReference>
<organism evidence="4 5">
    <name type="scientific">Yeguia hominis</name>
    <dbReference type="NCBI Taxonomy" id="2763662"/>
    <lineage>
        <taxon>Bacteria</taxon>
        <taxon>Bacillati</taxon>
        <taxon>Bacillota</taxon>
        <taxon>Clostridia</taxon>
        <taxon>Eubacteriales</taxon>
        <taxon>Yeguiaceae</taxon>
        <taxon>Yeguia</taxon>
    </lineage>
</organism>
<comment type="caution">
    <text evidence="4">The sequence shown here is derived from an EMBL/GenBank/DDBJ whole genome shotgun (WGS) entry which is preliminary data.</text>
</comment>
<accession>A0A926HRQ5</accession>
<feature type="chain" id="PRO_5038811007" evidence="2">
    <location>
        <begin position="29"/>
        <end position="470"/>
    </location>
</feature>
<protein>
    <submittedName>
        <fullName evidence="4">VanW family protein</fullName>
    </submittedName>
</protein>
<dbReference type="PROSITE" id="PS00430">
    <property type="entry name" value="TONB_DEPENDENT_REC_1"/>
    <property type="match status" value="1"/>
</dbReference>
<evidence type="ECO:0000313" key="4">
    <source>
        <dbReference type="EMBL" id="MBC8533030.1"/>
    </source>
</evidence>
<dbReference type="PROSITE" id="PS51109">
    <property type="entry name" value="G5"/>
    <property type="match status" value="1"/>
</dbReference>
<dbReference type="Pfam" id="PF04294">
    <property type="entry name" value="VanW"/>
    <property type="match status" value="1"/>
</dbReference>
<keyword evidence="5" id="KW-1185">Reference proteome</keyword>
<reference evidence="4" key="1">
    <citation type="submission" date="2020-08" db="EMBL/GenBank/DDBJ databases">
        <title>Genome public.</title>
        <authorList>
            <person name="Liu C."/>
            <person name="Sun Q."/>
        </authorList>
    </citation>
    <scope>NUCLEOTIDE SEQUENCE</scope>
    <source>
        <strain evidence="4">NSJ-40</strain>
    </source>
</reference>
<evidence type="ECO:0000256" key="1">
    <source>
        <dbReference type="ARBA" id="ARBA00022729"/>
    </source>
</evidence>
<dbReference type="InterPro" id="IPR007391">
    <property type="entry name" value="Vancomycin_resist_VanW"/>
</dbReference>
<feature type="signal peptide" evidence="2">
    <location>
        <begin position="1"/>
        <end position="28"/>
    </location>
</feature>
<dbReference type="InterPro" id="IPR022029">
    <property type="entry name" value="YoaR-like_PG-bd"/>
</dbReference>
<dbReference type="PROSITE" id="PS51257">
    <property type="entry name" value="PROKAR_LIPOPROTEIN"/>
    <property type="match status" value="1"/>
</dbReference>
<dbReference type="Gene3D" id="2.20.230.10">
    <property type="entry name" value="Resuscitation-promoting factor rpfb"/>
    <property type="match status" value="1"/>
</dbReference>
<dbReference type="PANTHER" id="PTHR35788:SF1">
    <property type="entry name" value="EXPORTED PROTEIN"/>
    <property type="match status" value="1"/>
</dbReference>
<feature type="domain" description="G5" evidence="3">
    <location>
        <begin position="381"/>
        <end position="460"/>
    </location>
</feature>
<evidence type="ECO:0000313" key="5">
    <source>
        <dbReference type="Proteomes" id="UP000651482"/>
    </source>
</evidence>
<evidence type="ECO:0000259" key="3">
    <source>
        <dbReference type="PROSITE" id="PS51109"/>
    </source>
</evidence>
<dbReference type="Pfam" id="PF07501">
    <property type="entry name" value="G5"/>
    <property type="match status" value="1"/>
</dbReference>
<dbReference type="RefSeq" id="WP_249318320.1">
    <property type="nucleotide sequence ID" value="NZ_JACRSN010000003.1"/>
</dbReference>
<dbReference type="EMBL" id="JACRSN010000003">
    <property type="protein sequence ID" value="MBC8533030.1"/>
    <property type="molecule type" value="Genomic_DNA"/>
</dbReference>
<keyword evidence="1 2" id="KW-0732">Signal</keyword>